<gene>
    <name evidence="1" type="ORF">ACHAW5_010954</name>
</gene>
<dbReference type="Proteomes" id="UP001530315">
    <property type="component" value="Unassembled WGS sequence"/>
</dbReference>
<dbReference type="AlphaFoldDB" id="A0ABD3QRL3"/>
<accession>A0ABD3QRL3</accession>
<organism evidence="1 2">
    <name type="scientific">Stephanodiscus triporus</name>
    <dbReference type="NCBI Taxonomy" id="2934178"/>
    <lineage>
        <taxon>Eukaryota</taxon>
        <taxon>Sar</taxon>
        <taxon>Stramenopiles</taxon>
        <taxon>Ochrophyta</taxon>
        <taxon>Bacillariophyta</taxon>
        <taxon>Coscinodiscophyceae</taxon>
        <taxon>Thalassiosirophycidae</taxon>
        <taxon>Stephanodiscales</taxon>
        <taxon>Stephanodiscaceae</taxon>
        <taxon>Stephanodiscus</taxon>
    </lineage>
</organism>
<keyword evidence="2" id="KW-1185">Reference proteome</keyword>
<reference evidence="1 2" key="1">
    <citation type="submission" date="2024-10" db="EMBL/GenBank/DDBJ databases">
        <title>Updated reference genomes for cyclostephanoid diatoms.</title>
        <authorList>
            <person name="Roberts W.R."/>
            <person name="Alverson A.J."/>
        </authorList>
    </citation>
    <scope>NUCLEOTIDE SEQUENCE [LARGE SCALE GENOMIC DNA]</scope>
    <source>
        <strain evidence="1 2">AJA276-08</strain>
    </source>
</reference>
<name>A0ABD3QRL3_9STRA</name>
<evidence type="ECO:0000313" key="1">
    <source>
        <dbReference type="EMBL" id="KAL3802561.1"/>
    </source>
</evidence>
<comment type="caution">
    <text evidence="1">The sequence shown here is derived from an EMBL/GenBank/DDBJ whole genome shotgun (WGS) entry which is preliminary data.</text>
</comment>
<dbReference type="EMBL" id="JALLAZ020000144">
    <property type="protein sequence ID" value="KAL3802561.1"/>
    <property type="molecule type" value="Genomic_DNA"/>
</dbReference>
<sequence>MNDGDDYYDAPFLGDGVRGIRAHRGERGPTGYRTATRVDVKASWWAYTAPCAAVEEVGAGATMRCFTPARQLSWVEMTMHVSLQIPVEKTKNKEVKNDGVLFGPGKANSYVKSIESMSYDKCQNLIPSPGFVPNQQPLEGWELKDFWEETSWPRDNSGTGVRFGLPVPERKIWMNRSESSNCNFKSGAPVGSEGGMDKKEMQRQSTVIIKIHMSHKFDGVASFSLLCDPVGRARVLIQCLQRWRENTLGANCCSPRQMQPAPRARRWGNNLGLLPFVACLFHNGIRYGAVFTSKLPSDRLDKAIRDLEAGEDFDTSLEEEEND</sequence>
<evidence type="ECO:0000313" key="2">
    <source>
        <dbReference type="Proteomes" id="UP001530315"/>
    </source>
</evidence>
<proteinExistence type="predicted"/>
<protein>
    <submittedName>
        <fullName evidence="1">Uncharacterized protein</fullName>
    </submittedName>
</protein>